<name>A0A4S8H6M2_9BACT</name>
<proteinExistence type="predicted"/>
<comment type="caution">
    <text evidence="3">The sequence shown here is derived from an EMBL/GenBank/DDBJ whole genome shotgun (WGS) entry which is preliminary data.</text>
</comment>
<dbReference type="InterPro" id="IPR057078">
    <property type="entry name" value="HYR-4C"/>
</dbReference>
<evidence type="ECO:0000313" key="4">
    <source>
        <dbReference type="Proteomes" id="UP000306918"/>
    </source>
</evidence>
<dbReference type="SMART" id="SM00089">
    <property type="entry name" value="PKD"/>
    <property type="match status" value="16"/>
</dbReference>
<evidence type="ECO:0000313" key="3">
    <source>
        <dbReference type="EMBL" id="THU30207.1"/>
    </source>
</evidence>
<dbReference type="Pfam" id="PF23237">
    <property type="entry name" value="HYR_4C"/>
    <property type="match status" value="2"/>
</dbReference>
<organism evidence="3 4">
    <name type="scientific">Niastella caeni</name>
    <dbReference type="NCBI Taxonomy" id="2569763"/>
    <lineage>
        <taxon>Bacteria</taxon>
        <taxon>Pseudomonadati</taxon>
        <taxon>Bacteroidota</taxon>
        <taxon>Chitinophagia</taxon>
        <taxon>Chitinophagales</taxon>
        <taxon>Chitinophagaceae</taxon>
        <taxon>Niastella</taxon>
    </lineage>
</organism>
<dbReference type="SMART" id="SM00409">
    <property type="entry name" value="IG"/>
    <property type="match status" value="14"/>
</dbReference>
<dbReference type="PROSITE" id="PS50825">
    <property type="entry name" value="HYR"/>
    <property type="match status" value="1"/>
</dbReference>
<dbReference type="Gene3D" id="2.60.40.10">
    <property type="entry name" value="Immunoglobulins"/>
    <property type="match status" value="18"/>
</dbReference>
<dbReference type="RefSeq" id="WP_136580939.1">
    <property type="nucleotide sequence ID" value="NZ_STFF01000017.1"/>
</dbReference>
<dbReference type="InterPro" id="IPR035986">
    <property type="entry name" value="PKD_dom_sf"/>
</dbReference>
<dbReference type="InterPro" id="IPR006626">
    <property type="entry name" value="PbH1"/>
</dbReference>
<dbReference type="SMART" id="SM00710">
    <property type="entry name" value="PbH1"/>
    <property type="match status" value="14"/>
</dbReference>
<accession>A0A4S8H6M2</accession>
<evidence type="ECO:0000256" key="1">
    <source>
        <dbReference type="ARBA" id="ARBA00022737"/>
    </source>
</evidence>
<dbReference type="InterPro" id="IPR003599">
    <property type="entry name" value="Ig_sub"/>
</dbReference>
<dbReference type="Proteomes" id="UP000306918">
    <property type="component" value="Unassembled WGS sequence"/>
</dbReference>
<feature type="domain" description="HYR" evidence="2">
    <location>
        <begin position="3118"/>
        <end position="3209"/>
    </location>
</feature>
<protein>
    <recommendedName>
        <fullName evidence="2">HYR domain-containing protein</fullName>
    </recommendedName>
</protein>
<keyword evidence="1" id="KW-0677">Repeat</keyword>
<keyword evidence="4" id="KW-1185">Reference proteome</keyword>
<dbReference type="InterPro" id="IPR022409">
    <property type="entry name" value="PKD/Chitinase_dom"/>
</dbReference>
<gene>
    <name evidence="3" type="ORF">FAM09_30360</name>
</gene>
<dbReference type="OrthoDB" id="1488276at2"/>
<dbReference type="SUPFAM" id="SSF49299">
    <property type="entry name" value="PKD domain"/>
    <property type="match status" value="1"/>
</dbReference>
<dbReference type="InterPro" id="IPR003410">
    <property type="entry name" value="HYR_dom"/>
</dbReference>
<sequence>MKDSFKHIFSIGSVTLINDLMRGINRICIVILLLLWITPFFVQAQHLDNRKRLDSFHRARTTSGATILKVLANSYNVTGGGAYCSGGSGVAVGLSGSEIDTTYQLQLNGTNTGSPVIGTGGSINFGLQTAAGTYTVVAITGSGPMLMNGAATVTINPLPTPTAGSNTPQCAGSTLNLTATGGSTYNWTGPNGFNSTSATPSITNVTTAASGTYTVVVTDGNGCSATTNTTVTINALPTPTANSNTPQCAGSTLNLTATGGATYNWTGPNGFISSQQNPMIFNVTTAASGIYTVIVTDGNGCSATTNTTVTINALPTPTAGSNTPQCVGSTLNLTANGGTIYSWTAPNGFASNQQNPVITNVTTAAAVTYTVTVTDGNGCLATASTTVTINTLPVATASSNTPQCVGSTLNLAATGGTTYNWTGPNGFTSNTQNPSIAGVTTAASGVYTVVVTDGNGCSATTTTNVTINALPTPTASSNTPQCTGSTLNLTATGGTTYNWTGPNGFTSNTQNPSIAGVTTAASGVYTVVVTDGNGCSGTTTTNVTINALPTPTASSNTPQCASVTLNLTATGGTNYSWTGPNGFISSSATPSITNVTTAASGIYTVVVTNGNGCSATTTANVTINALPTPTASSNTPQCASGTLNLTVTGGTNYSWTGPNGFTSSSATPSITNVTTAASGIYTVVVTNGNGCSATTTANVTINALPTPTASSNTPQCVGSTLNLTATGGTTYSWTGPNGFTSNTQNPSIAGVTTAASGVYTVVVTDGNGCSGTTTTNVTINALPTPTASSNTPQCASGTLNLTATGGTNYSWTGPNGFTSSSATPSITNVTTAASGIYTVVVTNGNGCSATTTANVTINALPTPTASSNTPQCASGTLNLTATGGTNYSWTGPNGFTSSSATPSITNVTTAASGIYTVVVTNGNGCSATTTTNVTINALPTPTASSNTPQCVGSTLNLAATGGTTYNWTGPNGFTSNTQNPSIAGVTTAASGVYTVVVTDGNGCSATTTTNVTINALPTPTASSNTPQCASGTLNLTVTGGTNYSWTGPNGFTSSSATPSITNVTTAASGIYTVVVTNGNGCSATTTTNVTINALPTPTASSNTPQCTGSSLNLTASGGSTYNWTGPNGFTSNTQNPSIAGVTTAASGVYTVVVTDGNGCSATTTTNVTINALPTPTASSNTPQCTGSTLNLTATGGTTYSWTGPNGFNSNQQNPSITSVTTAAAGTYTVTVTNANGCTSITTTNVTITALPTATISYIGAPFCTTVSAAQNVTLTGTGAFNGGTYSVAPSGLSINSTTGAITPSTSTPGAYTVTYTIAATGGCPVVTATANVTITALPTATISYAGTPFCTTVNTASVTLTGTGAYNGGTYSAAPSGLTINTTTGVITPSSSTAGTYTITYTTPASGGCAAVNSTTSVTITAAPTASLSYAGTPFCRSISTAQSATLTGTGAYTGGTYTAAPAGLSITPSTGAITPSTSTAGTYTVTYTTPVSGGCAAVTTTATVVITAVPTATISYAGTPFCTTVGSAPVTLSGTGAYTGGTFGAPAGLTINSSTGEITPSSSTPGTYTITYNIPASGGCAAVNATTSVTITAAPTASLSYAGTPFCRSVSTAQAATLTGTGAYTGGTYSAAPSGLTINTSTGAITPSSSTAGTYTVTYTRAASGGCAAISTTATVVITAVPTATISYAGTPFCTTVGSAPVTLSGTGAYTGGTFGAPAGLTINSSTGEITPSSSTPGTYTITYNIPASGGCATVNVTTSVTITAQPTVNLTYAGNPFCRSVSTAQAATLTGTGAYTGGTYSAAPSGLTINTSTGAITPSSSTAGTYTVTYTRAASGGCAAISTTATVVITAVPTATISYAGTPFCTTVGSAPVTLSGTGAYTGGTFGAPAGLTINSSTGEITPSSSTPGTYTITYNIPASGGCATVNVTTSVTITAQPTVNLTYAGNPFCRSVSTAQSATLTGTGAYTGGTYSAAPSGLTINTSTGAITPSSSTAGTYTVTYTRAASGGCAAISTTASVTITAVPTATISYAGTPFCTTVNTASVTLTGTGAYSGGTYSTAPSGLTINTTTGVITPSSSTAGTYTITYTTPASGGCAAVNATTSVTITTAPTASLSYAGTPFCRSVSTAQAATLTGTGAYTGGTYSAAPSGLTINTSTGAITPSSSTAGAYTVTYTRAASGGCAAITTTASITITTAPTAAISYPATSFCTSVSSPQAVTLIGTGAYTGGTYSVSPLGLSINSTTGTISPSISTTGTYTVTYTVPASGGCAAVTATTGMIINSTPTISVSPSSATICSGNSTILTASGGASYTWNPSTGLSTTSGATVTASPTTTTTYTVTGTAANGCTNTATVTITVNPSPAGGTIAPAVTSACTGSNSGTLTLSGNTGTIIRWESSTNGGGTWASIANTSNTQSYSNLSQTTIYRAVVQNGGCTSYSSNGVVSVTPAYPPTGATANPAEICLGDSSTLSATGTDLPSSWSGVEDFNSASLDNSGGWSATENGLPHNIQASADNEQNTPFNLTNPKVFNGMLYNSGDPKFAIAAGTGTTTMVTPVFNTIGMSTAVFSFWQAFNINAGTTISVEISTDGGSTFQSVPLLQYTGPATLGTPDNGFVQTNIDLTNYLGLSNLKIRFNYQGSAGSNWAIDNAGMVVPAVPLTYNWTLTNPSGVQSPYYLNTTTGQSVKASPTAPGTYTYTVSTTYGGCPGGSANVAVVVKPLPVCDITGNNSVCPASTNTYSGPNISGYSYQWSISGSGTISGSSTGQTVTVVAGGRCGTYTLSLRTTLNGCQSSTACNFTVNIVDTQAPVITLTASTSVPCNPTAANIVAAFGTATVADNCTTGLTATFTDGVEQGTGCIRTVTRTWTVTDSCGNTGTATQTVSFTRDTQAPQFVGVPANITIQCDNIPAAPVVTANDNCSPSVAVTYAEAVSVVEGCGTITRTWTTTDLCGNTATATQVLTVVDNTAPIITGVPANATVQCGNLIEAGFAVTATDNCDPTITVNFSETNNVVEGCGTITRTWTATDACGNTTTATQVLTVVDNTPPVAPAPASQSFQCLADVPAPGTLTATDNCSGNITATGVDVQVAKACGYTITRTWTFTDACNNTSSVSQIINVEDSIPPVITCPPAQVFCAVNSNTYTIPPATASDNCNGTLNFTYQITGATTRSGTGNDASGVFNVGVSTITWTVTDACGNTSTCTTTVTVNPRPAPIIFHN</sequence>
<reference evidence="3 4" key="1">
    <citation type="submission" date="2019-04" db="EMBL/GenBank/DDBJ databases">
        <title>Niastella caeni sp. nov., isolated from activated sludge.</title>
        <authorList>
            <person name="Sheng M."/>
        </authorList>
    </citation>
    <scope>NUCLEOTIDE SEQUENCE [LARGE SCALE GENOMIC DNA]</scope>
    <source>
        <strain evidence="3 4">HX-2-15</strain>
    </source>
</reference>
<dbReference type="InterPro" id="IPR013783">
    <property type="entry name" value="Ig-like_fold"/>
</dbReference>
<dbReference type="EMBL" id="STFF01000017">
    <property type="protein sequence ID" value="THU30207.1"/>
    <property type="molecule type" value="Genomic_DNA"/>
</dbReference>
<evidence type="ECO:0000259" key="2">
    <source>
        <dbReference type="PROSITE" id="PS50825"/>
    </source>
</evidence>